<keyword evidence="1" id="KW-1133">Transmembrane helix</keyword>
<dbReference type="PANTHER" id="PTHR34978:SF3">
    <property type="entry name" value="SLR0241 PROTEIN"/>
    <property type="match status" value="1"/>
</dbReference>
<accession>A0ABV6I8V2</accession>
<feature type="domain" description="Peptidase M56" evidence="2">
    <location>
        <begin position="34"/>
        <end position="282"/>
    </location>
</feature>
<comment type="caution">
    <text evidence="3">The sequence shown here is derived from an EMBL/GenBank/DDBJ whole genome shotgun (WGS) entry which is preliminary data.</text>
</comment>
<dbReference type="RefSeq" id="WP_390209270.1">
    <property type="nucleotide sequence ID" value="NZ_JBHLXJ010000002.1"/>
</dbReference>
<sequence>MSQSSFDSSHFVVLSDVFGTDLLHALSWSLLHSLWQAGLVSVCLIMLISLTKKSQANLRFSMYALGMLTCLLLSLVTFFSYFRSSVLTLSFSPQGRVATYIPSTSGDALIDNLSTYINQHLSEIVLIWSIGFLLMGAKSAWALYCDRRLMQRDLFVLPAAWEIRLLELVGRMDLHKVVRFRLSNTINMPCVLGYFKPIVLLPASLLLGMSPQQIELIVLHELAHVKRHDVLFANLQCVVKALYFFNPFVFWISAKLDQERENACDDIAVGICRNPLLYAQTLQHFAEMHVHFLTTTIALNGRKNMLLPRIQRLFLTEKNTMKHVHRIISATLLLSLGITTAACAWMQIDSGNTVNLHGKNMPLKQLLQTAESACPGSTAQIKLHQPDMKVSVNFTNVACSDVAAIFGDMEERFGVKFNEVKFDAALTIFRQRCPTVFRDVTLKNPKAIYSSDMKDVTCLEILDAVAAFDAKF</sequence>
<keyword evidence="1" id="KW-0472">Membrane</keyword>
<protein>
    <submittedName>
        <fullName evidence="3">M56 family metallopeptidase</fullName>
    </submittedName>
</protein>
<feature type="transmembrane region" description="Helical" evidence="1">
    <location>
        <begin position="30"/>
        <end position="50"/>
    </location>
</feature>
<dbReference type="Gene3D" id="3.30.2010.10">
    <property type="entry name" value="Metalloproteases ('zincins'), catalytic domain"/>
    <property type="match status" value="1"/>
</dbReference>
<feature type="transmembrane region" description="Helical" evidence="1">
    <location>
        <begin position="191"/>
        <end position="210"/>
    </location>
</feature>
<proteinExistence type="predicted"/>
<evidence type="ECO:0000259" key="2">
    <source>
        <dbReference type="Pfam" id="PF05569"/>
    </source>
</evidence>
<dbReference type="EMBL" id="JBHLXJ010000002">
    <property type="protein sequence ID" value="MFC0348242.1"/>
    <property type="molecule type" value="Genomic_DNA"/>
</dbReference>
<feature type="transmembrane region" description="Helical" evidence="1">
    <location>
        <begin position="230"/>
        <end position="252"/>
    </location>
</feature>
<dbReference type="Proteomes" id="UP001589844">
    <property type="component" value="Unassembled WGS sequence"/>
</dbReference>
<dbReference type="InterPro" id="IPR008756">
    <property type="entry name" value="Peptidase_M56"/>
</dbReference>
<feature type="transmembrane region" description="Helical" evidence="1">
    <location>
        <begin position="62"/>
        <end position="82"/>
    </location>
</feature>
<dbReference type="InterPro" id="IPR052173">
    <property type="entry name" value="Beta-lactam_resp_regulator"/>
</dbReference>
<keyword evidence="1" id="KW-0812">Transmembrane</keyword>
<evidence type="ECO:0000313" key="4">
    <source>
        <dbReference type="Proteomes" id="UP001589844"/>
    </source>
</evidence>
<evidence type="ECO:0000256" key="1">
    <source>
        <dbReference type="SAM" id="Phobius"/>
    </source>
</evidence>
<gene>
    <name evidence="3" type="ORF">ACFFJH_00320</name>
</gene>
<evidence type="ECO:0000313" key="3">
    <source>
        <dbReference type="EMBL" id="MFC0348242.1"/>
    </source>
</evidence>
<dbReference type="CDD" id="cd07341">
    <property type="entry name" value="M56_BlaR1_MecR1_like"/>
    <property type="match status" value="1"/>
</dbReference>
<keyword evidence="4" id="KW-1185">Reference proteome</keyword>
<name>A0ABV6I8V2_9BURK</name>
<feature type="transmembrane region" description="Helical" evidence="1">
    <location>
        <begin position="327"/>
        <end position="348"/>
    </location>
</feature>
<feature type="transmembrane region" description="Helical" evidence="1">
    <location>
        <begin position="124"/>
        <end position="144"/>
    </location>
</feature>
<organism evidence="3 4">
    <name type="scientific">Undibacterium danionis</name>
    <dbReference type="NCBI Taxonomy" id="1812100"/>
    <lineage>
        <taxon>Bacteria</taxon>
        <taxon>Pseudomonadati</taxon>
        <taxon>Pseudomonadota</taxon>
        <taxon>Betaproteobacteria</taxon>
        <taxon>Burkholderiales</taxon>
        <taxon>Oxalobacteraceae</taxon>
        <taxon>Undibacterium</taxon>
    </lineage>
</organism>
<dbReference type="Pfam" id="PF05569">
    <property type="entry name" value="Peptidase_M56"/>
    <property type="match status" value="1"/>
</dbReference>
<reference evidence="3 4" key="1">
    <citation type="submission" date="2024-09" db="EMBL/GenBank/DDBJ databases">
        <authorList>
            <person name="Sun Q."/>
            <person name="Mori K."/>
        </authorList>
    </citation>
    <scope>NUCLEOTIDE SEQUENCE [LARGE SCALE GENOMIC DNA]</scope>
    <source>
        <strain evidence="3 4">CCM 8677</strain>
    </source>
</reference>
<dbReference type="PANTHER" id="PTHR34978">
    <property type="entry name" value="POSSIBLE SENSOR-TRANSDUCER PROTEIN BLAR"/>
    <property type="match status" value="1"/>
</dbReference>